<organism evidence="1 2">
    <name type="scientific">Bradymonas sediminis</name>
    <dbReference type="NCBI Taxonomy" id="1548548"/>
    <lineage>
        <taxon>Bacteria</taxon>
        <taxon>Deltaproteobacteria</taxon>
        <taxon>Bradymonadales</taxon>
        <taxon>Bradymonadaceae</taxon>
        <taxon>Bradymonas</taxon>
    </lineage>
</organism>
<dbReference type="PANTHER" id="PTHR43245:SF52">
    <property type="entry name" value="NAD-DEPENDENT EPIMERASE_DEHYDRATASE"/>
    <property type="match status" value="1"/>
</dbReference>
<dbReference type="EMBL" id="CP030032">
    <property type="protein sequence ID" value="AWV88224.1"/>
    <property type="molecule type" value="Genomic_DNA"/>
</dbReference>
<dbReference type="Proteomes" id="UP000249799">
    <property type="component" value="Chromosome"/>
</dbReference>
<dbReference type="SUPFAM" id="SSF51735">
    <property type="entry name" value="NAD(P)-binding Rossmann-fold domains"/>
    <property type="match status" value="1"/>
</dbReference>
<keyword evidence="2" id="KW-1185">Reference proteome</keyword>
<dbReference type="RefSeq" id="WP_111331787.1">
    <property type="nucleotide sequence ID" value="NZ_CP030032.1"/>
</dbReference>
<gene>
    <name evidence="1" type="ORF">DN745_02260</name>
</gene>
<dbReference type="Gene3D" id="3.40.50.720">
    <property type="entry name" value="NAD(P)-binding Rossmann-like Domain"/>
    <property type="match status" value="1"/>
</dbReference>
<protein>
    <submittedName>
        <fullName evidence="1">NAD-dependent epimerase</fullName>
    </submittedName>
</protein>
<evidence type="ECO:0000313" key="2">
    <source>
        <dbReference type="Proteomes" id="UP000249799"/>
    </source>
</evidence>
<dbReference type="PANTHER" id="PTHR43245">
    <property type="entry name" value="BIFUNCTIONAL POLYMYXIN RESISTANCE PROTEIN ARNA"/>
    <property type="match status" value="1"/>
</dbReference>
<proteinExistence type="predicted"/>
<accession>A0A2Z4FHL4</accession>
<sequence>MSRSKRRRKQRVLITGIAGNLGRAVARRLHRSYEIVGIDRRPVRYMPKDIEIENVDIRRRRAEDVFRREHLDAVVHLNIMHDPRARQEEHHAFNIMGTQKLVELAAEHRVPKVVVLSSANVYGPDPKNDQFLNEDAPLMGGQNFMAIRDLIALDMFCNTFFWRHSEIETVILRPANIVGRVNNAPSRYLRLARPVTVMGFDPMVQIIHVEDVVTAIECALTPGVRGVYNIAGPSPVPLSTLIKMMGKVRRPVPEPVARAVLKAAWSLKMSDWPVPELDHIKYVCMVDDALARRELGFKHAFEIDRILSDLSQPLMPF</sequence>
<dbReference type="AlphaFoldDB" id="A0A2Z4FHL4"/>
<name>A0A2Z4FHL4_9DELT</name>
<dbReference type="InterPro" id="IPR036291">
    <property type="entry name" value="NAD(P)-bd_dom_sf"/>
</dbReference>
<dbReference type="CDD" id="cd05240">
    <property type="entry name" value="UDP_G4E_3_SDR_e"/>
    <property type="match status" value="1"/>
</dbReference>
<dbReference type="InterPro" id="IPR050177">
    <property type="entry name" value="Lipid_A_modif_metabolic_enz"/>
</dbReference>
<dbReference type="KEGG" id="bsed:DN745_02260"/>
<dbReference type="OrthoDB" id="9811496at2"/>
<reference evidence="1 2" key="1">
    <citation type="submission" date="2018-06" db="EMBL/GenBank/DDBJ databases">
        <title>Lujinxingia sediminis gen. nov. sp. nov., a new facultative anaerobic member of the class Deltaproteobacteria, and proposal of Lujinxingaceae fam. nov.</title>
        <authorList>
            <person name="Guo L.-Y."/>
            <person name="Li C.-M."/>
            <person name="Wang S."/>
            <person name="Du Z.-J."/>
        </authorList>
    </citation>
    <scope>NUCLEOTIDE SEQUENCE [LARGE SCALE GENOMIC DNA]</scope>
    <source>
        <strain evidence="1 2">FA350</strain>
    </source>
</reference>
<evidence type="ECO:0000313" key="1">
    <source>
        <dbReference type="EMBL" id="AWV88224.1"/>
    </source>
</evidence>
<dbReference type="Pfam" id="PF01370">
    <property type="entry name" value="Epimerase"/>
    <property type="match status" value="1"/>
</dbReference>
<dbReference type="InterPro" id="IPR001509">
    <property type="entry name" value="Epimerase_deHydtase"/>
</dbReference>